<dbReference type="EMBL" id="ATGG01000039">
    <property type="protein sequence ID" value="EPF73550.1"/>
    <property type="molecule type" value="Genomic_DNA"/>
</dbReference>
<evidence type="ECO:0000313" key="3">
    <source>
        <dbReference type="EMBL" id="EPF73550.1"/>
    </source>
</evidence>
<reference evidence="3 4" key="1">
    <citation type="submission" date="2013-06" db="EMBL/GenBank/DDBJ databases">
        <title>The Genome Sequence of Acinetobacter gyllenbergii CIP 110306.</title>
        <authorList>
            <consortium name="The Broad Institute Genome Sequencing Platform"/>
            <consortium name="The Broad Institute Genome Sequencing Center for Infectious Disease"/>
            <person name="Cerqueira G."/>
            <person name="Feldgarden M."/>
            <person name="Courvalin P."/>
            <person name="Perichon B."/>
            <person name="Grillot-Courvalin C."/>
            <person name="Clermont D."/>
            <person name="Rocha E."/>
            <person name="Yoon E.-J."/>
            <person name="Nemec A."/>
            <person name="Young S.K."/>
            <person name="Zeng Q."/>
            <person name="Gargeya S."/>
            <person name="Fitzgerald M."/>
            <person name="Abouelleil A."/>
            <person name="Alvarado L."/>
            <person name="Berlin A.M."/>
            <person name="Chapman S.B."/>
            <person name="Dewar J."/>
            <person name="Goldberg J."/>
            <person name="Griggs A."/>
            <person name="Gujja S."/>
            <person name="Hansen M."/>
            <person name="Howarth C."/>
            <person name="Imamovic A."/>
            <person name="Larimer J."/>
            <person name="McCowan C."/>
            <person name="Murphy C."/>
            <person name="Pearson M."/>
            <person name="Priest M."/>
            <person name="Roberts A."/>
            <person name="Saif S."/>
            <person name="Shea T."/>
            <person name="Sykes S."/>
            <person name="Wortman J."/>
            <person name="Nusbaum C."/>
            <person name="Birren B."/>
        </authorList>
    </citation>
    <scope>NUCLEOTIDE SEQUENCE [LARGE SCALE GENOMIC DNA]</scope>
    <source>
        <strain evidence="3 4">CIP 110306</strain>
    </source>
</reference>
<evidence type="ECO:0008006" key="5">
    <source>
        <dbReference type="Google" id="ProtNLM"/>
    </source>
</evidence>
<dbReference type="GO" id="GO:0003677">
    <property type="term" value="F:DNA binding"/>
    <property type="evidence" value="ECO:0007669"/>
    <property type="project" value="InterPro"/>
</dbReference>
<dbReference type="Proteomes" id="UP000014523">
    <property type="component" value="Unassembled WGS sequence"/>
</dbReference>
<accession>A0A829HCU7</accession>
<proteinExistence type="inferred from homology"/>
<dbReference type="AlphaFoldDB" id="A0A829HCU7"/>
<comment type="caution">
    <text evidence="3">The sequence shown here is derived from an EMBL/GenBank/DDBJ whole genome shotgun (WGS) entry which is preliminary data.</text>
</comment>
<dbReference type="GO" id="GO:0006260">
    <property type="term" value="P:DNA replication"/>
    <property type="evidence" value="ECO:0007669"/>
    <property type="project" value="UniProtKB-KW"/>
</dbReference>
<comment type="similarity">
    <text evidence="1">Belongs to the Gram-positive plasmids replication protein type 1 family.</text>
</comment>
<sequence>MLNNLNDQNLPSSTNSALASFGGVPASKKSRLGTITKFCSTQSQQGLQQDDTKYKEYRKQTEQLKEKAGQILYTPNAEKQEFRVCNCGKLRIDKELPVDVRYDADKNRASFGNLQYCGSVWTCPDCSKKVSLAKKELVAKAVTSANVKGMHVAMLTLTIPHYLGDDLKDLLSKMKKAKNYLFTNRNSREWFADQFPVVGEITATEVKYSDRNGFHPHLHILLFLDREYQKEDIARIEDEIYEFWAEKCVKRGLGKPSRKYGVDLKMEKTGEQTYASYIAKWG</sequence>
<evidence type="ECO:0000313" key="4">
    <source>
        <dbReference type="Proteomes" id="UP000014523"/>
    </source>
</evidence>
<protein>
    <recommendedName>
        <fullName evidence="5">Replication protein</fullName>
    </recommendedName>
</protein>
<gene>
    <name evidence="3" type="ORF">F957_03553</name>
</gene>
<dbReference type="RefSeq" id="WP_016660566.1">
    <property type="nucleotide sequence ID" value="NZ_ATGG01000039.1"/>
</dbReference>
<dbReference type="Pfam" id="PF01446">
    <property type="entry name" value="Rep_1"/>
    <property type="match status" value="1"/>
</dbReference>
<keyword evidence="2" id="KW-0235">DNA replication</keyword>
<keyword evidence="4" id="KW-1185">Reference proteome</keyword>
<organism evidence="3 4">
    <name type="scientific">Acinetobacter gyllenbergii CIP 110306 = MTCC 11365</name>
    <dbReference type="NCBI Taxonomy" id="1217657"/>
    <lineage>
        <taxon>Bacteria</taxon>
        <taxon>Pseudomonadati</taxon>
        <taxon>Pseudomonadota</taxon>
        <taxon>Gammaproteobacteria</taxon>
        <taxon>Moraxellales</taxon>
        <taxon>Moraxellaceae</taxon>
        <taxon>Acinetobacter</taxon>
    </lineage>
</organism>
<feature type="non-terminal residue" evidence="3">
    <location>
        <position position="282"/>
    </location>
</feature>
<dbReference type="InterPro" id="IPR000989">
    <property type="entry name" value="Rep"/>
</dbReference>
<evidence type="ECO:0000256" key="2">
    <source>
        <dbReference type="ARBA" id="ARBA00022705"/>
    </source>
</evidence>
<evidence type="ECO:0000256" key="1">
    <source>
        <dbReference type="ARBA" id="ARBA00008909"/>
    </source>
</evidence>
<name>A0A829HCU7_9GAMM</name>